<name>A0A0U9HMT8_9BACT</name>
<accession>A0A0U9HMT8</accession>
<dbReference type="CDD" id="cd00156">
    <property type="entry name" value="REC"/>
    <property type="match status" value="1"/>
</dbReference>
<dbReference type="PANTHER" id="PTHR44591">
    <property type="entry name" value="STRESS RESPONSE REGULATOR PROTEIN 1"/>
    <property type="match status" value="1"/>
</dbReference>
<feature type="domain" description="Response regulatory" evidence="3">
    <location>
        <begin position="5"/>
        <end position="121"/>
    </location>
</feature>
<dbReference type="InterPro" id="IPR001789">
    <property type="entry name" value="Sig_transdc_resp-reg_receiver"/>
</dbReference>
<dbReference type="Pfam" id="PF00072">
    <property type="entry name" value="Response_reg"/>
    <property type="match status" value="1"/>
</dbReference>
<feature type="modified residue" description="4-aspartylphosphate" evidence="2">
    <location>
        <position position="54"/>
    </location>
</feature>
<proteinExistence type="predicted"/>
<evidence type="ECO:0000313" key="4">
    <source>
        <dbReference type="EMBL" id="GAQ94380.1"/>
    </source>
</evidence>
<evidence type="ECO:0000256" key="1">
    <source>
        <dbReference type="ARBA" id="ARBA00022553"/>
    </source>
</evidence>
<dbReference type="Proteomes" id="UP000054976">
    <property type="component" value="Unassembled WGS sequence"/>
</dbReference>
<dbReference type="SMART" id="SM00448">
    <property type="entry name" value="REC"/>
    <property type="match status" value="1"/>
</dbReference>
<reference evidence="5" key="1">
    <citation type="submission" date="2016-01" db="EMBL/GenBank/DDBJ databases">
        <title>Draft genome sequence of Thermodesulfovibrio aggregans strain TGE-P1.</title>
        <authorList>
            <person name="Sekiguchi Y."/>
            <person name="Ohashi A."/>
            <person name="Matsuura N."/>
            <person name="Tourlousse M.D."/>
        </authorList>
    </citation>
    <scope>NUCLEOTIDE SEQUENCE [LARGE SCALE GENOMIC DNA]</scope>
    <source>
        <strain evidence="5">TGE-P1</strain>
    </source>
</reference>
<comment type="caution">
    <text evidence="4">The sequence shown here is derived from an EMBL/GenBank/DDBJ whole genome shotgun (WGS) entry which is preliminary data.</text>
</comment>
<dbReference type="RefSeq" id="WP_059175841.1">
    <property type="nucleotide sequence ID" value="NZ_BCNO01000001.1"/>
</dbReference>
<organism evidence="4 5">
    <name type="scientific">Thermodesulfovibrio aggregans</name>
    <dbReference type="NCBI Taxonomy" id="86166"/>
    <lineage>
        <taxon>Bacteria</taxon>
        <taxon>Pseudomonadati</taxon>
        <taxon>Nitrospirota</taxon>
        <taxon>Thermodesulfovibrionia</taxon>
        <taxon>Thermodesulfovibrionales</taxon>
        <taxon>Thermodesulfovibrionaceae</taxon>
        <taxon>Thermodesulfovibrio</taxon>
    </lineage>
</organism>
<dbReference type="STRING" id="86166.TAGGR_1560"/>
<keyword evidence="1 2" id="KW-0597">Phosphoprotein</keyword>
<dbReference type="PROSITE" id="PS50110">
    <property type="entry name" value="RESPONSE_REGULATORY"/>
    <property type="match status" value="1"/>
</dbReference>
<evidence type="ECO:0000256" key="2">
    <source>
        <dbReference type="PROSITE-ProRule" id="PRU00169"/>
    </source>
</evidence>
<evidence type="ECO:0000313" key="5">
    <source>
        <dbReference type="Proteomes" id="UP000054976"/>
    </source>
</evidence>
<sequence>MNRGKILLIDDKEEDLRVTKELLEKAGYTVIENLGWLGSTKMIKTFKPDLVLLDVNMPALSGDRLYDLFEQSVRADGIPVIFYSSLEESLLKRLVLQKQVRDYIAKGDVFLLYKKISHHIKKAH</sequence>
<dbReference type="InterPro" id="IPR011006">
    <property type="entry name" value="CheY-like_superfamily"/>
</dbReference>
<evidence type="ECO:0000259" key="3">
    <source>
        <dbReference type="PROSITE" id="PS50110"/>
    </source>
</evidence>
<dbReference type="SUPFAM" id="SSF52172">
    <property type="entry name" value="CheY-like"/>
    <property type="match status" value="1"/>
</dbReference>
<dbReference type="PANTHER" id="PTHR44591:SF3">
    <property type="entry name" value="RESPONSE REGULATORY DOMAIN-CONTAINING PROTEIN"/>
    <property type="match status" value="1"/>
</dbReference>
<dbReference type="GO" id="GO:0000160">
    <property type="term" value="P:phosphorelay signal transduction system"/>
    <property type="evidence" value="ECO:0007669"/>
    <property type="project" value="InterPro"/>
</dbReference>
<keyword evidence="5" id="KW-1185">Reference proteome</keyword>
<gene>
    <name evidence="4" type="ORF">TAGGR_1560</name>
</gene>
<dbReference type="EMBL" id="BCNO01000001">
    <property type="protein sequence ID" value="GAQ94380.1"/>
    <property type="molecule type" value="Genomic_DNA"/>
</dbReference>
<dbReference type="Gene3D" id="3.40.50.2300">
    <property type="match status" value="1"/>
</dbReference>
<dbReference type="AlphaFoldDB" id="A0A0U9HMT8"/>
<protein>
    <submittedName>
        <fullName evidence="4">Response regulator receiver domain-containing protein</fullName>
    </submittedName>
</protein>
<dbReference type="OrthoDB" id="5511264at2"/>
<dbReference type="InterPro" id="IPR050595">
    <property type="entry name" value="Bact_response_regulator"/>
</dbReference>